<proteinExistence type="predicted"/>
<keyword evidence="3" id="KW-1185">Reference proteome</keyword>
<name>A0A0D0AU55_9AGAM</name>
<reference evidence="3" key="2">
    <citation type="submission" date="2015-01" db="EMBL/GenBank/DDBJ databases">
        <title>Evolutionary Origins and Diversification of the Mycorrhizal Mutualists.</title>
        <authorList>
            <consortium name="DOE Joint Genome Institute"/>
            <consortium name="Mycorrhizal Genomics Consortium"/>
            <person name="Kohler A."/>
            <person name="Kuo A."/>
            <person name="Nagy L.G."/>
            <person name="Floudas D."/>
            <person name="Copeland A."/>
            <person name="Barry K.W."/>
            <person name="Cichocki N."/>
            <person name="Veneault-Fourrey C."/>
            <person name="LaButti K."/>
            <person name="Lindquist E.A."/>
            <person name="Lipzen A."/>
            <person name="Lundell T."/>
            <person name="Morin E."/>
            <person name="Murat C."/>
            <person name="Riley R."/>
            <person name="Ohm R."/>
            <person name="Sun H."/>
            <person name="Tunlid A."/>
            <person name="Henrissat B."/>
            <person name="Grigoriev I.V."/>
            <person name="Hibbett D.S."/>
            <person name="Martin F."/>
        </authorList>
    </citation>
    <scope>NUCLEOTIDE SEQUENCE [LARGE SCALE GENOMIC DNA]</scope>
    <source>
        <strain evidence="3">UH-Slu-Lm8-n1</strain>
    </source>
</reference>
<dbReference type="AlphaFoldDB" id="A0A0D0AU55"/>
<evidence type="ECO:0000313" key="2">
    <source>
        <dbReference type="EMBL" id="KIK35448.1"/>
    </source>
</evidence>
<evidence type="ECO:0000256" key="1">
    <source>
        <dbReference type="SAM" id="SignalP"/>
    </source>
</evidence>
<dbReference type="HOGENOM" id="CLU_2401138_0_0_1"/>
<feature type="signal peptide" evidence="1">
    <location>
        <begin position="1"/>
        <end position="21"/>
    </location>
</feature>
<evidence type="ECO:0000313" key="3">
    <source>
        <dbReference type="Proteomes" id="UP000054485"/>
    </source>
</evidence>
<sequence length="93" mass="9970">MRLSSAIILAVAAALTSSISAIPFDHNAGSCPYLCIFDSDCRGCTPEACVSISSFPGFKQRLTCMIMVPFLLSQGELILERRGALRKTSVELA</sequence>
<dbReference type="Proteomes" id="UP000054485">
    <property type="component" value="Unassembled WGS sequence"/>
</dbReference>
<keyword evidence="1" id="KW-0732">Signal</keyword>
<organism evidence="2 3">
    <name type="scientific">Suillus luteus UH-Slu-Lm8-n1</name>
    <dbReference type="NCBI Taxonomy" id="930992"/>
    <lineage>
        <taxon>Eukaryota</taxon>
        <taxon>Fungi</taxon>
        <taxon>Dikarya</taxon>
        <taxon>Basidiomycota</taxon>
        <taxon>Agaricomycotina</taxon>
        <taxon>Agaricomycetes</taxon>
        <taxon>Agaricomycetidae</taxon>
        <taxon>Boletales</taxon>
        <taxon>Suillineae</taxon>
        <taxon>Suillaceae</taxon>
        <taxon>Suillus</taxon>
    </lineage>
</organism>
<protein>
    <submittedName>
        <fullName evidence="2">Uncharacterized protein</fullName>
    </submittedName>
</protein>
<accession>A0A0D0AU55</accession>
<feature type="chain" id="PRO_5002224231" evidence="1">
    <location>
        <begin position="22"/>
        <end position="93"/>
    </location>
</feature>
<dbReference type="OrthoDB" id="10634415at2759"/>
<reference evidence="2 3" key="1">
    <citation type="submission" date="2014-04" db="EMBL/GenBank/DDBJ databases">
        <authorList>
            <consortium name="DOE Joint Genome Institute"/>
            <person name="Kuo A."/>
            <person name="Ruytinx J."/>
            <person name="Rineau F."/>
            <person name="Colpaert J."/>
            <person name="Kohler A."/>
            <person name="Nagy L.G."/>
            <person name="Floudas D."/>
            <person name="Copeland A."/>
            <person name="Barry K.W."/>
            <person name="Cichocki N."/>
            <person name="Veneault-Fourrey C."/>
            <person name="LaButti K."/>
            <person name="Lindquist E.A."/>
            <person name="Lipzen A."/>
            <person name="Lundell T."/>
            <person name="Morin E."/>
            <person name="Murat C."/>
            <person name="Sun H."/>
            <person name="Tunlid A."/>
            <person name="Henrissat B."/>
            <person name="Grigoriev I.V."/>
            <person name="Hibbett D.S."/>
            <person name="Martin F."/>
            <person name="Nordberg H.P."/>
            <person name="Cantor M.N."/>
            <person name="Hua S.X."/>
        </authorList>
    </citation>
    <scope>NUCLEOTIDE SEQUENCE [LARGE SCALE GENOMIC DNA]</scope>
    <source>
        <strain evidence="2 3">UH-Slu-Lm8-n1</strain>
    </source>
</reference>
<gene>
    <name evidence="2" type="ORF">CY34DRAFT_574529</name>
</gene>
<dbReference type="EMBL" id="KN835623">
    <property type="protein sequence ID" value="KIK35448.1"/>
    <property type="molecule type" value="Genomic_DNA"/>
</dbReference>
<dbReference type="InParanoid" id="A0A0D0AU55"/>